<name>A0A914HGG9_GLORO</name>
<reference evidence="2" key="1">
    <citation type="submission" date="2022-11" db="UniProtKB">
        <authorList>
            <consortium name="WormBaseParasite"/>
        </authorList>
    </citation>
    <scope>IDENTIFICATION</scope>
</reference>
<sequence>MESIIWNNPSTNRRPDENAASEHTKCAFFVCREEEEEEELKRNGTTTNECLCVKALRKERKNGRLKANHHSLHSNREFTSIKSKLLVRRNERNGITLSGEMRSSFSMHRTQSHMSLTPMRRQSLNFAIDELNEKTNESQIKNQQSKNSAKSKTDLKLHLVKMPKVKMPNNKCQRYKNDSCK</sequence>
<dbReference type="Proteomes" id="UP000887572">
    <property type="component" value="Unplaced"/>
</dbReference>
<evidence type="ECO:0000313" key="1">
    <source>
        <dbReference type="Proteomes" id="UP000887572"/>
    </source>
</evidence>
<organism evidence="1 2">
    <name type="scientific">Globodera rostochiensis</name>
    <name type="common">Golden nematode worm</name>
    <name type="synonym">Heterodera rostochiensis</name>
    <dbReference type="NCBI Taxonomy" id="31243"/>
    <lineage>
        <taxon>Eukaryota</taxon>
        <taxon>Metazoa</taxon>
        <taxon>Ecdysozoa</taxon>
        <taxon>Nematoda</taxon>
        <taxon>Chromadorea</taxon>
        <taxon>Rhabditida</taxon>
        <taxon>Tylenchina</taxon>
        <taxon>Tylenchomorpha</taxon>
        <taxon>Tylenchoidea</taxon>
        <taxon>Heteroderidae</taxon>
        <taxon>Heteroderinae</taxon>
        <taxon>Globodera</taxon>
    </lineage>
</organism>
<accession>A0A914HGG9</accession>
<proteinExistence type="predicted"/>
<dbReference type="WBParaSite" id="Gr19_v10_g164.t1">
    <property type="protein sequence ID" value="Gr19_v10_g164.t1"/>
    <property type="gene ID" value="Gr19_v10_g164"/>
</dbReference>
<evidence type="ECO:0000313" key="2">
    <source>
        <dbReference type="WBParaSite" id="Gr19_v10_g164.t1"/>
    </source>
</evidence>
<keyword evidence="1" id="KW-1185">Reference proteome</keyword>
<protein>
    <submittedName>
        <fullName evidence="2">Uncharacterized protein</fullName>
    </submittedName>
</protein>
<dbReference type="AlphaFoldDB" id="A0A914HGG9"/>